<feature type="transmembrane region" description="Helical" evidence="1">
    <location>
        <begin position="124"/>
        <end position="143"/>
    </location>
</feature>
<sequence>MPRGDKRRGEFSGMQPGELYRSIRLSADQGPVETALVKKKVTKFVSFCKWVNSHFSSLGKGGKFSKENREAVDFLDWNLMPEELAAASKFCLFLTILTGIAATAVIMVTPLSEMLSPSFGPALVPVYVFLPFIIAALAITNVVQRYPVSAANLEKTRALTYVPEIIGYMIMSMKLVPNLEKAIEFSAEHGSGKIAEDFKRLIWDVQLGVYNTMSEALDDLAYRWGRFSDEFKHALMKIRASILETTEAKRYQLLDSTMVSILDSIKNKMEQYARDLSQPSVLLFYMGVLLPLILIIILPVGSAFSGQPMATPLVLISIYNIAIPLVTFLFARDVISRRPPTQEIPRIPDDFPGLPKKNTMRLGKSTLDLRFVVLIVAVAGLGASYFISAEGLPPRSILGEEGFQLIPRDKTAAIVLAREGKPANYFDNDGPFAQELVARLGEEQGLALFNAERTKFFMKPENDVTPYVMVFGVLLTGSCCVAIFIYYKNIYKRKMQLNILSMESEFKDSLYILASRLGENRPVEEALKHTKKFLPDFQVSQRIFGRTVENIELLGMPLEAAVFDANYGSMKHLPSKTIQTGMRIMVDSVRLGVNVAARTLISLSLQLSNNEKVNRTLKTLISDTTSMMKTMAVFISPVVLGITTALQKVVMLTLSTIQSSNVDKTLDALDSTGVGNTVQIATITEGFSIDALQFDAMVKPWQFLVIVALYVIELVIIMVYFTTKIEEDNKLLYAINLAKALPVSVAVFLVSVIVSGMVVGGFFG</sequence>
<feature type="transmembrane region" description="Helical" evidence="1">
    <location>
        <begin position="367"/>
        <end position="387"/>
    </location>
</feature>
<reference evidence="2" key="1">
    <citation type="submission" date="2021-01" db="EMBL/GenBank/DDBJ databases">
        <title>Active Sulfur Cycling in an Early Earth Analoge.</title>
        <authorList>
            <person name="Hahn C.R."/>
            <person name="Youssef N.H."/>
            <person name="Elshahed M."/>
        </authorList>
    </citation>
    <scope>NUCLEOTIDE SEQUENCE</scope>
    <source>
        <strain evidence="2">Zod_Metabat.1151</strain>
    </source>
</reference>
<dbReference type="Proteomes" id="UP000809243">
    <property type="component" value="Unassembled WGS sequence"/>
</dbReference>
<evidence type="ECO:0000256" key="1">
    <source>
        <dbReference type="SAM" id="Phobius"/>
    </source>
</evidence>
<comment type="caution">
    <text evidence="2">The sequence shown here is derived from an EMBL/GenBank/DDBJ whole genome shotgun (WGS) entry which is preliminary data.</text>
</comment>
<keyword evidence="1" id="KW-0812">Transmembrane</keyword>
<dbReference type="AlphaFoldDB" id="A0A938YTD5"/>
<keyword evidence="1" id="KW-1133">Transmembrane helix</keyword>
<feature type="transmembrane region" description="Helical" evidence="1">
    <location>
        <begin position="90"/>
        <end position="112"/>
    </location>
</feature>
<gene>
    <name evidence="2" type="ORF">JW744_04755</name>
</gene>
<evidence type="ECO:0000313" key="3">
    <source>
        <dbReference type="Proteomes" id="UP000809243"/>
    </source>
</evidence>
<keyword evidence="1" id="KW-0472">Membrane</keyword>
<name>A0A938YTD5_9ARCH</name>
<feature type="transmembrane region" description="Helical" evidence="1">
    <location>
        <begin position="741"/>
        <end position="763"/>
    </location>
</feature>
<accession>A0A938YTD5</accession>
<feature type="transmembrane region" description="Helical" evidence="1">
    <location>
        <begin position="701"/>
        <end position="721"/>
    </location>
</feature>
<feature type="transmembrane region" description="Helical" evidence="1">
    <location>
        <begin position="467"/>
        <end position="487"/>
    </location>
</feature>
<protein>
    <submittedName>
        <fullName evidence="2">Type II secretion system F family protein</fullName>
    </submittedName>
</protein>
<feature type="transmembrane region" description="Helical" evidence="1">
    <location>
        <begin position="310"/>
        <end position="331"/>
    </location>
</feature>
<evidence type="ECO:0000313" key="2">
    <source>
        <dbReference type="EMBL" id="MBN2067752.1"/>
    </source>
</evidence>
<organism evidence="2 3">
    <name type="scientific">Candidatus Iainarchaeum sp</name>
    <dbReference type="NCBI Taxonomy" id="3101447"/>
    <lineage>
        <taxon>Archaea</taxon>
        <taxon>Candidatus Iainarchaeota</taxon>
        <taxon>Candidatus Iainarchaeia</taxon>
        <taxon>Candidatus Iainarchaeales</taxon>
        <taxon>Candidatus Iainarchaeaceae</taxon>
        <taxon>Candidatus Iainarchaeum</taxon>
    </lineage>
</organism>
<feature type="transmembrane region" description="Helical" evidence="1">
    <location>
        <begin position="631"/>
        <end position="654"/>
    </location>
</feature>
<proteinExistence type="predicted"/>
<dbReference type="EMBL" id="JAFGDB010000080">
    <property type="protein sequence ID" value="MBN2067752.1"/>
    <property type="molecule type" value="Genomic_DNA"/>
</dbReference>
<feature type="transmembrane region" description="Helical" evidence="1">
    <location>
        <begin position="282"/>
        <end position="304"/>
    </location>
</feature>